<evidence type="ECO:0000313" key="3">
    <source>
        <dbReference type="Proteomes" id="UP001642540"/>
    </source>
</evidence>
<sequence length="632" mass="72598">MAIPVGIIETIFSQITWLYGFEDCSNYVLFNDNVNISPMNNIQPVTLSLLPLVLFQRKLGNCTKLNFALRTTCTTISFIDGLHHGNKVDETFFMNAHSSDNFKNIAETKHILFLVVPQMKPPVFTPYSGFLVDLYRSNYPTIPFRVNYGFSCAPISKTSSTVLVSKMLEVVFLCRFCKMLDPYGTPNPFVEHPVKCSWAEGCRKEMHEMYMDVTGDGKYVHYYSFGILNTELNLTLDFEGMQTFLKKNPPNIQLIIMTLIKYVPTIHGESSDNQLYSELPWIRSDITVEVALAFKDQEIVQMGRIYYNFLTCHGKNSGLDFYAYINVFDGRTWAVLLICMGFALFGAMRVSRSWLETGNNMIGLLVCTASLSLRSFQDSKIRLFLTVWLLTAFLFTNFYSSVNTATFITPQRINRLKSILETDKGFSIFTFVKSSVSKDQENEDFPISGWETEVGEDAYEWIRSRYPLYSKTFQVDFFSGTITHASNVFNIQMMQKVLNIYHRIRPIFPTEPLNTSLNLFQVVDIIHNCYNSLFVSTSSKINEIEAQIKHSNMSLPIYKGKNEFIPRSFVVSYEKRTGSYLKRQLNYYMSSGQDIFWGKLFEGVPTKVNTDGDNDEEDKPLSLRAFNYVSFS</sequence>
<accession>A0ABP1RK04</accession>
<feature type="transmembrane region" description="Helical" evidence="1">
    <location>
        <begin position="333"/>
        <end position="351"/>
    </location>
</feature>
<keyword evidence="1" id="KW-1133">Transmembrane helix</keyword>
<protein>
    <submittedName>
        <fullName evidence="2">Uncharacterized protein</fullName>
    </submittedName>
</protein>
<keyword evidence="1" id="KW-0812">Transmembrane</keyword>
<name>A0ABP1RK04_9HEXA</name>
<keyword evidence="1" id="KW-0472">Membrane</keyword>
<feature type="transmembrane region" description="Helical" evidence="1">
    <location>
        <begin position="383"/>
        <end position="402"/>
    </location>
</feature>
<proteinExistence type="predicted"/>
<gene>
    <name evidence="2" type="ORF">ODALV1_LOCUS23090</name>
</gene>
<comment type="caution">
    <text evidence="2">The sequence shown here is derived from an EMBL/GenBank/DDBJ whole genome shotgun (WGS) entry which is preliminary data.</text>
</comment>
<reference evidence="2 3" key="1">
    <citation type="submission" date="2024-08" db="EMBL/GenBank/DDBJ databases">
        <authorList>
            <person name="Cucini C."/>
            <person name="Frati F."/>
        </authorList>
    </citation>
    <scope>NUCLEOTIDE SEQUENCE [LARGE SCALE GENOMIC DNA]</scope>
</reference>
<dbReference type="Proteomes" id="UP001642540">
    <property type="component" value="Unassembled WGS sequence"/>
</dbReference>
<evidence type="ECO:0000256" key="1">
    <source>
        <dbReference type="SAM" id="Phobius"/>
    </source>
</evidence>
<dbReference type="EMBL" id="CAXLJM020000076">
    <property type="protein sequence ID" value="CAL8129334.1"/>
    <property type="molecule type" value="Genomic_DNA"/>
</dbReference>
<evidence type="ECO:0000313" key="2">
    <source>
        <dbReference type="EMBL" id="CAL8129334.1"/>
    </source>
</evidence>
<organism evidence="2 3">
    <name type="scientific">Orchesella dallaii</name>
    <dbReference type="NCBI Taxonomy" id="48710"/>
    <lineage>
        <taxon>Eukaryota</taxon>
        <taxon>Metazoa</taxon>
        <taxon>Ecdysozoa</taxon>
        <taxon>Arthropoda</taxon>
        <taxon>Hexapoda</taxon>
        <taxon>Collembola</taxon>
        <taxon>Entomobryomorpha</taxon>
        <taxon>Entomobryoidea</taxon>
        <taxon>Orchesellidae</taxon>
        <taxon>Orchesellinae</taxon>
        <taxon>Orchesella</taxon>
    </lineage>
</organism>
<keyword evidence="3" id="KW-1185">Reference proteome</keyword>